<sequence>MPKSKSKKSPPPSKLSFRRLRRDTCRVSNDVHTDRLLTYEPVVSSKIKRAPARLNTKGKAPSGRSVGKLADLLKMPLDVFYEIVSYLHPLDILQLARASLGIRATLMSKNSVRVWITARRMIGMPECPPDLSEPQYASLVFEHICFVSNHAPCIEDLLPMGFRHVVVVVR</sequence>
<name>A0ACB6Z3H5_THEGA</name>
<proteinExistence type="predicted"/>
<reference evidence="1" key="1">
    <citation type="submission" date="2019-10" db="EMBL/GenBank/DDBJ databases">
        <authorList>
            <consortium name="DOE Joint Genome Institute"/>
            <person name="Kuo A."/>
            <person name="Miyauchi S."/>
            <person name="Kiss E."/>
            <person name="Drula E."/>
            <person name="Kohler A."/>
            <person name="Sanchez-Garcia M."/>
            <person name="Andreopoulos B."/>
            <person name="Barry K.W."/>
            <person name="Bonito G."/>
            <person name="Buee M."/>
            <person name="Carver A."/>
            <person name="Chen C."/>
            <person name="Cichocki N."/>
            <person name="Clum A."/>
            <person name="Culley D."/>
            <person name="Crous P.W."/>
            <person name="Fauchery L."/>
            <person name="Girlanda M."/>
            <person name="Hayes R."/>
            <person name="Keri Z."/>
            <person name="Labutti K."/>
            <person name="Lipzen A."/>
            <person name="Lombard V."/>
            <person name="Magnuson J."/>
            <person name="Maillard F."/>
            <person name="Morin E."/>
            <person name="Murat C."/>
            <person name="Nolan M."/>
            <person name="Ohm R."/>
            <person name="Pangilinan J."/>
            <person name="Pereira M."/>
            <person name="Perotto S."/>
            <person name="Peter M."/>
            <person name="Riley R."/>
            <person name="Sitrit Y."/>
            <person name="Stielow B."/>
            <person name="Szollosi G."/>
            <person name="Zifcakova L."/>
            <person name="Stursova M."/>
            <person name="Spatafora J.W."/>
            <person name="Tedersoo L."/>
            <person name="Vaario L.-M."/>
            <person name="Yamada A."/>
            <person name="Yan M."/>
            <person name="Wang P."/>
            <person name="Xu J."/>
            <person name="Bruns T."/>
            <person name="Baldrian P."/>
            <person name="Vilgalys R."/>
            <person name="Henrissat B."/>
            <person name="Grigoriev I.V."/>
            <person name="Hibbett D."/>
            <person name="Nagy L.G."/>
            <person name="Martin F.M."/>
        </authorList>
    </citation>
    <scope>NUCLEOTIDE SEQUENCE</scope>
    <source>
        <strain evidence="1">P2</strain>
    </source>
</reference>
<reference evidence="1" key="2">
    <citation type="journal article" date="2020" name="Nat. Commun.">
        <title>Large-scale genome sequencing of mycorrhizal fungi provides insights into the early evolution of symbiotic traits.</title>
        <authorList>
            <person name="Miyauchi S."/>
            <person name="Kiss E."/>
            <person name="Kuo A."/>
            <person name="Drula E."/>
            <person name="Kohler A."/>
            <person name="Sanchez-Garcia M."/>
            <person name="Morin E."/>
            <person name="Andreopoulos B."/>
            <person name="Barry K.W."/>
            <person name="Bonito G."/>
            <person name="Buee M."/>
            <person name="Carver A."/>
            <person name="Chen C."/>
            <person name="Cichocki N."/>
            <person name="Clum A."/>
            <person name="Culley D."/>
            <person name="Crous P.W."/>
            <person name="Fauchery L."/>
            <person name="Girlanda M."/>
            <person name="Hayes R.D."/>
            <person name="Keri Z."/>
            <person name="LaButti K."/>
            <person name="Lipzen A."/>
            <person name="Lombard V."/>
            <person name="Magnuson J."/>
            <person name="Maillard F."/>
            <person name="Murat C."/>
            <person name="Nolan M."/>
            <person name="Ohm R.A."/>
            <person name="Pangilinan J."/>
            <person name="Pereira M.F."/>
            <person name="Perotto S."/>
            <person name="Peter M."/>
            <person name="Pfister S."/>
            <person name="Riley R."/>
            <person name="Sitrit Y."/>
            <person name="Stielow J.B."/>
            <person name="Szollosi G."/>
            <person name="Zifcakova L."/>
            <person name="Stursova M."/>
            <person name="Spatafora J.W."/>
            <person name="Tedersoo L."/>
            <person name="Vaario L.M."/>
            <person name="Yamada A."/>
            <person name="Yan M."/>
            <person name="Wang P."/>
            <person name="Xu J."/>
            <person name="Bruns T."/>
            <person name="Baldrian P."/>
            <person name="Vilgalys R."/>
            <person name="Dunand C."/>
            <person name="Henrissat B."/>
            <person name="Grigoriev I.V."/>
            <person name="Hibbett D."/>
            <person name="Nagy L.G."/>
            <person name="Martin F.M."/>
        </authorList>
    </citation>
    <scope>NUCLEOTIDE SEQUENCE</scope>
    <source>
        <strain evidence="1">P2</strain>
    </source>
</reference>
<accession>A0ACB6Z3H5</accession>
<comment type="caution">
    <text evidence="1">The sequence shown here is derived from an EMBL/GenBank/DDBJ whole genome shotgun (WGS) entry which is preliminary data.</text>
</comment>
<organism evidence="1 2">
    <name type="scientific">Thelephora ganbajun</name>
    <name type="common">Ganba fungus</name>
    <dbReference type="NCBI Taxonomy" id="370292"/>
    <lineage>
        <taxon>Eukaryota</taxon>
        <taxon>Fungi</taxon>
        <taxon>Dikarya</taxon>
        <taxon>Basidiomycota</taxon>
        <taxon>Agaricomycotina</taxon>
        <taxon>Agaricomycetes</taxon>
        <taxon>Thelephorales</taxon>
        <taxon>Thelephoraceae</taxon>
        <taxon>Thelephora</taxon>
    </lineage>
</organism>
<protein>
    <submittedName>
        <fullName evidence="1">Uncharacterized protein</fullName>
    </submittedName>
</protein>
<dbReference type="Proteomes" id="UP000886501">
    <property type="component" value="Unassembled WGS sequence"/>
</dbReference>
<keyword evidence="2" id="KW-1185">Reference proteome</keyword>
<evidence type="ECO:0000313" key="2">
    <source>
        <dbReference type="Proteomes" id="UP000886501"/>
    </source>
</evidence>
<gene>
    <name evidence="1" type="ORF">BDM02DRAFT_3103424</name>
</gene>
<evidence type="ECO:0000313" key="1">
    <source>
        <dbReference type="EMBL" id="KAF9644141.1"/>
    </source>
</evidence>
<dbReference type="EMBL" id="MU118157">
    <property type="protein sequence ID" value="KAF9644141.1"/>
    <property type="molecule type" value="Genomic_DNA"/>
</dbReference>